<dbReference type="Gene3D" id="3.40.50.300">
    <property type="entry name" value="P-loop containing nucleotide triphosphate hydrolases"/>
    <property type="match status" value="1"/>
</dbReference>
<dbReference type="InterPro" id="IPR003593">
    <property type="entry name" value="AAA+_ATPase"/>
</dbReference>
<dbReference type="PANTHER" id="PTHR42794">
    <property type="entry name" value="HEMIN IMPORT ATP-BINDING PROTEIN HMUV"/>
    <property type="match status" value="1"/>
</dbReference>
<dbReference type="PROSITE" id="PS50893">
    <property type="entry name" value="ABC_TRANSPORTER_2"/>
    <property type="match status" value="1"/>
</dbReference>
<protein>
    <submittedName>
        <fullName evidence="4">ABC transporter ATP-binding protein</fullName>
    </submittedName>
</protein>
<organism evidence="4 5">
    <name type="scientific">Nocardioides endophyticus</name>
    <dbReference type="NCBI Taxonomy" id="1353775"/>
    <lineage>
        <taxon>Bacteria</taxon>
        <taxon>Bacillati</taxon>
        <taxon>Actinomycetota</taxon>
        <taxon>Actinomycetes</taxon>
        <taxon>Propionibacteriales</taxon>
        <taxon>Nocardioidaceae</taxon>
        <taxon>Nocardioides</taxon>
    </lineage>
</organism>
<dbReference type="InterPro" id="IPR003439">
    <property type="entry name" value="ABC_transporter-like_ATP-bd"/>
</dbReference>
<dbReference type="SMART" id="SM00382">
    <property type="entry name" value="AAA"/>
    <property type="match status" value="1"/>
</dbReference>
<accession>A0ABP8Z2G8</accession>
<evidence type="ECO:0000313" key="5">
    <source>
        <dbReference type="Proteomes" id="UP001499882"/>
    </source>
</evidence>
<evidence type="ECO:0000313" key="4">
    <source>
        <dbReference type="EMBL" id="GAA4744533.1"/>
    </source>
</evidence>
<dbReference type="SUPFAM" id="SSF52540">
    <property type="entry name" value="P-loop containing nucleoside triphosphate hydrolases"/>
    <property type="match status" value="1"/>
</dbReference>
<dbReference type="PANTHER" id="PTHR42794:SF2">
    <property type="entry name" value="ABC TRANSPORTER ATP-BINDING PROTEIN"/>
    <property type="match status" value="1"/>
</dbReference>
<sequence length="259" mass="27818">MTGSALVARDLSWRVGSASILRGVSLTCRPGVVTGLLGPNGSGKTTLLHVLAGLRRPTEGDVRLGTDDVHRMRARARARAIALVEQEASTGVDLTVREVVELGRIPHRSRLPGPDGEGADAVDRGLRAAQVEHLAPRSWGTLSGGERQRTQLARALAQEPEVLLLDEPTNHLDLRHQLDFLSRVRGLGLTVIAALHDLELAAAYCDDLAVLDGGRLVTHGPVAKVLTRDLVAEVYGVDVTVEPHPDLPRPHVRWNGVIS</sequence>
<evidence type="ECO:0000259" key="3">
    <source>
        <dbReference type="PROSITE" id="PS50893"/>
    </source>
</evidence>
<keyword evidence="5" id="KW-1185">Reference proteome</keyword>
<dbReference type="Pfam" id="PF00005">
    <property type="entry name" value="ABC_tran"/>
    <property type="match status" value="1"/>
</dbReference>
<dbReference type="GO" id="GO:0005524">
    <property type="term" value="F:ATP binding"/>
    <property type="evidence" value="ECO:0007669"/>
    <property type="project" value="UniProtKB-KW"/>
</dbReference>
<keyword evidence="1" id="KW-0547">Nucleotide-binding</keyword>
<dbReference type="EMBL" id="BAABKN010000019">
    <property type="protein sequence ID" value="GAA4744533.1"/>
    <property type="molecule type" value="Genomic_DNA"/>
</dbReference>
<gene>
    <name evidence="4" type="ORF">GCM10023350_31550</name>
</gene>
<name>A0ABP8Z2G8_9ACTN</name>
<keyword evidence="2 4" id="KW-0067">ATP-binding</keyword>
<comment type="caution">
    <text evidence="4">The sequence shown here is derived from an EMBL/GenBank/DDBJ whole genome shotgun (WGS) entry which is preliminary data.</text>
</comment>
<reference evidence="5" key="1">
    <citation type="journal article" date="2019" name="Int. J. Syst. Evol. Microbiol.">
        <title>The Global Catalogue of Microorganisms (GCM) 10K type strain sequencing project: providing services to taxonomists for standard genome sequencing and annotation.</title>
        <authorList>
            <consortium name="The Broad Institute Genomics Platform"/>
            <consortium name="The Broad Institute Genome Sequencing Center for Infectious Disease"/>
            <person name="Wu L."/>
            <person name="Ma J."/>
        </authorList>
    </citation>
    <scope>NUCLEOTIDE SEQUENCE [LARGE SCALE GENOMIC DNA]</scope>
    <source>
        <strain evidence="5">JCM 18532</strain>
    </source>
</reference>
<dbReference type="InterPro" id="IPR027417">
    <property type="entry name" value="P-loop_NTPase"/>
</dbReference>
<evidence type="ECO:0000256" key="1">
    <source>
        <dbReference type="ARBA" id="ARBA00022741"/>
    </source>
</evidence>
<feature type="domain" description="ABC transporter" evidence="3">
    <location>
        <begin position="6"/>
        <end position="238"/>
    </location>
</feature>
<proteinExistence type="predicted"/>
<dbReference type="Proteomes" id="UP001499882">
    <property type="component" value="Unassembled WGS sequence"/>
</dbReference>
<evidence type="ECO:0000256" key="2">
    <source>
        <dbReference type="ARBA" id="ARBA00022840"/>
    </source>
</evidence>
<dbReference type="CDD" id="cd03214">
    <property type="entry name" value="ABC_Iron-Siderophores_B12_Hemin"/>
    <property type="match status" value="1"/>
</dbReference>